<reference evidence="3" key="1">
    <citation type="submission" date="2021-01" db="UniProtKB">
        <authorList>
            <consortium name="EnsemblMetazoa"/>
        </authorList>
    </citation>
    <scope>IDENTIFICATION</scope>
</reference>
<evidence type="ECO:0000313" key="4">
    <source>
        <dbReference type="Proteomes" id="UP000594260"/>
    </source>
</evidence>
<accession>A0A7M7JIT1</accession>
<evidence type="ECO:0000256" key="2">
    <source>
        <dbReference type="SAM" id="Phobius"/>
    </source>
</evidence>
<feature type="region of interest" description="Disordered" evidence="1">
    <location>
        <begin position="79"/>
        <end position="114"/>
    </location>
</feature>
<evidence type="ECO:0000313" key="3">
    <source>
        <dbReference type="EnsemblMetazoa" id="XP_022651037"/>
    </source>
</evidence>
<feature type="region of interest" description="Disordered" evidence="1">
    <location>
        <begin position="122"/>
        <end position="141"/>
    </location>
</feature>
<feature type="transmembrane region" description="Helical" evidence="2">
    <location>
        <begin position="30"/>
        <end position="49"/>
    </location>
</feature>
<keyword evidence="2" id="KW-0812">Transmembrane</keyword>
<organism evidence="3 4">
    <name type="scientific">Varroa destructor</name>
    <name type="common">Honeybee mite</name>
    <dbReference type="NCBI Taxonomy" id="109461"/>
    <lineage>
        <taxon>Eukaryota</taxon>
        <taxon>Metazoa</taxon>
        <taxon>Ecdysozoa</taxon>
        <taxon>Arthropoda</taxon>
        <taxon>Chelicerata</taxon>
        <taxon>Arachnida</taxon>
        <taxon>Acari</taxon>
        <taxon>Parasitiformes</taxon>
        <taxon>Mesostigmata</taxon>
        <taxon>Gamasina</taxon>
        <taxon>Dermanyssoidea</taxon>
        <taxon>Varroidae</taxon>
        <taxon>Varroa</taxon>
    </lineage>
</organism>
<name>A0A7M7JIT1_VARDE</name>
<dbReference type="KEGG" id="vde:111246165"/>
<keyword evidence="2" id="KW-0472">Membrane</keyword>
<keyword evidence="4" id="KW-1185">Reference proteome</keyword>
<sequence>MVLTVAILWSFAVPNRFFHQILFGVFLPKLVLLVGILFTRTLFIIMDLYERLPGRNWIQAILSHILHFIESNDDTPEPHFRAPMSTVPSEKGDTKWTHCDNNGNSADHHRTRPVRRRTVYTRSSLLRSTRQRNRPTSSINS</sequence>
<dbReference type="Proteomes" id="UP000594260">
    <property type="component" value="Unplaced"/>
</dbReference>
<dbReference type="AlphaFoldDB" id="A0A7M7JIT1"/>
<protein>
    <submittedName>
        <fullName evidence="3">Uncharacterized protein</fullName>
    </submittedName>
</protein>
<keyword evidence="2" id="KW-1133">Transmembrane helix</keyword>
<dbReference type="EnsemblMetazoa" id="XM_022795302">
    <property type="protein sequence ID" value="XP_022651037"/>
    <property type="gene ID" value="LOC111246165"/>
</dbReference>
<evidence type="ECO:0000256" key="1">
    <source>
        <dbReference type="SAM" id="MobiDB-lite"/>
    </source>
</evidence>
<dbReference type="RefSeq" id="XP_022651037.1">
    <property type="nucleotide sequence ID" value="XM_022795302.1"/>
</dbReference>
<proteinExistence type="predicted"/>
<dbReference type="InParanoid" id="A0A7M7JIT1"/>
<dbReference type="GeneID" id="111246165"/>